<dbReference type="InterPro" id="IPR001387">
    <property type="entry name" value="Cro/C1-type_HTH"/>
</dbReference>
<keyword evidence="3" id="KW-1185">Reference proteome</keyword>
<accession>A0A2X2UI50</accession>
<evidence type="ECO:0000313" key="3">
    <source>
        <dbReference type="Proteomes" id="UP000251853"/>
    </source>
</evidence>
<dbReference type="Proteomes" id="UP000251853">
    <property type="component" value="Unassembled WGS sequence"/>
</dbReference>
<dbReference type="SUPFAM" id="SSF47413">
    <property type="entry name" value="lambda repressor-like DNA-binding domains"/>
    <property type="match status" value="1"/>
</dbReference>
<dbReference type="RefSeq" id="WP_027642753.1">
    <property type="nucleotide sequence ID" value="NZ_CAUFCW010000080.1"/>
</dbReference>
<dbReference type="Pfam" id="PF12844">
    <property type="entry name" value="HTH_19"/>
    <property type="match status" value="1"/>
</dbReference>
<gene>
    <name evidence="2" type="ORF">NCTC11224_05331</name>
</gene>
<feature type="domain" description="HTH cro/C1-type" evidence="1">
    <location>
        <begin position="7"/>
        <end position="61"/>
    </location>
</feature>
<name>A0A2X2UI50_9FIRM</name>
<dbReference type="AlphaFoldDB" id="A0A2X2UI50"/>
<proteinExistence type="predicted"/>
<dbReference type="EMBL" id="UAVW01000019">
    <property type="protein sequence ID" value="SQB16226.1"/>
    <property type="molecule type" value="Genomic_DNA"/>
</dbReference>
<reference evidence="2 3" key="1">
    <citation type="submission" date="2018-06" db="EMBL/GenBank/DDBJ databases">
        <authorList>
            <consortium name="Pathogen Informatics"/>
            <person name="Doyle S."/>
        </authorList>
    </citation>
    <scope>NUCLEOTIDE SEQUENCE [LARGE SCALE GENOMIC DNA]</scope>
    <source>
        <strain evidence="2 3">NCTC11224</strain>
    </source>
</reference>
<evidence type="ECO:0000313" key="2">
    <source>
        <dbReference type="EMBL" id="SQB16226.1"/>
    </source>
</evidence>
<sequence length="112" mass="12840">MSTNQRIKQVRQALNLSQAKFAKAISISNGYIAGIELENRKVNDRIIKLICATFNVSENWLKNGEGDMFEQSSNRLAEIALNTFKELKPEYQEYVLNQMDQLLKLQDKENGS</sequence>
<dbReference type="Gene3D" id="1.10.260.40">
    <property type="entry name" value="lambda repressor-like DNA-binding domains"/>
    <property type="match status" value="1"/>
</dbReference>
<dbReference type="SMART" id="SM00530">
    <property type="entry name" value="HTH_XRE"/>
    <property type="match status" value="1"/>
</dbReference>
<dbReference type="CDD" id="cd00093">
    <property type="entry name" value="HTH_XRE"/>
    <property type="match status" value="1"/>
</dbReference>
<dbReference type="GO" id="GO:0003677">
    <property type="term" value="F:DNA binding"/>
    <property type="evidence" value="ECO:0007669"/>
    <property type="project" value="InterPro"/>
</dbReference>
<dbReference type="InterPro" id="IPR010982">
    <property type="entry name" value="Lambda_DNA-bd_dom_sf"/>
</dbReference>
<protein>
    <submittedName>
        <fullName evidence="2">Transcriptional regulator</fullName>
    </submittedName>
</protein>
<evidence type="ECO:0000259" key="1">
    <source>
        <dbReference type="PROSITE" id="PS50943"/>
    </source>
</evidence>
<organism evidence="2 3">
    <name type="scientific">Enterocloster clostridioformis</name>
    <dbReference type="NCBI Taxonomy" id="1531"/>
    <lineage>
        <taxon>Bacteria</taxon>
        <taxon>Bacillati</taxon>
        <taxon>Bacillota</taxon>
        <taxon>Clostridia</taxon>
        <taxon>Lachnospirales</taxon>
        <taxon>Lachnospiraceae</taxon>
        <taxon>Enterocloster</taxon>
    </lineage>
</organism>
<dbReference type="PROSITE" id="PS50943">
    <property type="entry name" value="HTH_CROC1"/>
    <property type="match status" value="1"/>
</dbReference>